<comment type="similarity">
    <text evidence="2 9">Belongs to the anion exchanger (TC 2.A.31) family.</text>
</comment>
<feature type="region of interest" description="Disordered" evidence="10">
    <location>
        <begin position="388"/>
        <end position="407"/>
    </location>
</feature>
<evidence type="ECO:0000259" key="11">
    <source>
        <dbReference type="Pfam" id="PF00955"/>
    </source>
</evidence>
<dbReference type="GO" id="GO:0005452">
    <property type="term" value="F:solute:inorganic anion antiporter activity"/>
    <property type="evidence" value="ECO:0007669"/>
    <property type="project" value="InterPro"/>
</dbReference>
<dbReference type="NCBIfam" id="TIGR00834">
    <property type="entry name" value="ae"/>
    <property type="match status" value="1"/>
</dbReference>
<evidence type="ECO:0000256" key="8">
    <source>
        <dbReference type="ARBA" id="ARBA00023136"/>
    </source>
</evidence>
<dbReference type="RefSeq" id="XP_034254185.1">
    <property type="nucleotide sequence ID" value="XM_034398294.1"/>
</dbReference>
<evidence type="ECO:0000256" key="2">
    <source>
        <dbReference type="ARBA" id="ARBA00010993"/>
    </source>
</evidence>
<evidence type="ECO:0000256" key="10">
    <source>
        <dbReference type="SAM" id="MobiDB-lite"/>
    </source>
</evidence>
<keyword evidence="7 9" id="KW-0406">Ion transport</keyword>
<dbReference type="Pfam" id="PF00955">
    <property type="entry name" value="HCO3_cotransp"/>
    <property type="match status" value="1"/>
</dbReference>
<dbReference type="Gene3D" id="1.10.287.570">
    <property type="entry name" value="Helical hairpin bin"/>
    <property type="match status" value="1"/>
</dbReference>
<feature type="compositionally biased region" description="Basic residues" evidence="10">
    <location>
        <begin position="353"/>
        <end position="373"/>
    </location>
</feature>
<organism evidence="14">
    <name type="scientific">Thrips palmi</name>
    <name type="common">Melon thrips</name>
    <dbReference type="NCBI Taxonomy" id="161013"/>
    <lineage>
        <taxon>Eukaryota</taxon>
        <taxon>Metazoa</taxon>
        <taxon>Ecdysozoa</taxon>
        <taxon>Arthropoda</taxon>
        <taxon>Hexapoda</taxon>
        <taxon>Insecta</taxon>
        <taxon>Pterygota</taxon>
        <taxon>Neoptera</taxon>
        <taxon>Paraneoptera</taxon>
        <taxon>Thysanoptera</taxon>
        <taxon>Terebrantia</taxon>
        <taxon>Thripoidea</taxon>
        <taxon>Thripidae</taxon>
        <taxon>Thrips</taxon>
    </lineage>
</organism>
<dbReference type="InterPro" id="IPR011531">
    <property type="entry name" value="HCO3_transpt-like_TM_dom"/>
</dbReference>
<dbReference type="Pfam" id="PF07565">
    <property type="entry name" value="Band_3_cyto"/>
    <property type="match status" value="1"/>
</dbReference>
<gene>
    <name evidence="14" type="primary">LOC117652988</name>
</gene>
<dbReference type="GeneID" id="117652988"/>
<keyword evidence="8 9" id="KW-0472">Membrane</keyword>
<feature type="region of interest" description="Disordered" evidence="10">
    <location>
        <begin position="85"/>
        <end position="270"/>
    </location>
</feature>
<feature type="domain" description="Bicarbonate transporter-like transmembrane" evidence="11">
    <location>
        <begin position="861"/>
        <end position="1418"/>
    </location>
</feature>
<evidence type="ECO:0000313" key="13">
    <source>
        <dbReference type="Proteomes" id="UP000515158"/>
    </source>
</evidence>
<feature type="transmembrane region" description="Helical" evidence="9">
    <location>
        <begin position="1137"/>
        <end position="1157"/>
    </location>
</feature>
<evidence type="ECO:0000259" key="12">
    <source>
        <dbReference type="Pfam" id="PF07565"/>
    </source>
</evidence>
<dbReference type="GO" id="GO:0015701">
    <property type="term" value="P:bicarbonate transport"/>
    <property type="evidence" value="ECO:0007669"/>
    <property type="project" value="TreeGrafter"/>
</dbReference>
<reference evidence="14" key="1">
    <citation type="submission" date="2025-08" db="UniProtKB">
        <authorList>
            <consortium name="RefSeq"/>
        </authorList>
    </citation>
    <scope>IDENTIFICATION</scope>
    <source>
        <tissue evidence="14">Total insect</tissue>
    </source>
</reference>
<evidence type="ECO:0000256" key="1">
    <source>
        <dbReference type="ARBA" id="ARBA00004651"/>
    </source>
</evidence>
<dbReference type="Proteomes" id="UP000515158">
    <property type="component" value="Unplaced"/>
</dbReference>
<dbReference type="PANTHER" id="PTHR11453:SF47">
    <property type="entry name" value="ANION EXCHANGE PROTEIN"/>
    <property type="match status" value="1"/>
</dbReference>
<feature type="transmembrane region" description="Helical" evidence="9">
    <location>
        <begin position="1007"/>
        <end position="1028"/>
    </location>
</feature>
<dbReference type="InterPro" id="IPR003020">
    <property type="entry name" value="HCO3_transpt_euk"/>
</dbReference>
<dbReference type="PANTHER" id="PTHR11453">
    <property type="entry name" value="ANION EXCHANGE PROTEIN"/>
    <property type="match status" value="1"/>
</dbReference>
<evidence type="ECO:0000313" key="14">
    <source>
        <dbReference type="RefSeq" id="XP_034254185.1"/>
    </source>
</evidence>
<dbReference type="PRINTS" id="PR01231">
    <property type="entry name" value="HCO3TRNSPORT"/>
</dbReference>
<feature type="transmembrane region" description="Helical" evidence="9">
    <location>
        <begin position="924"/>
        <end position="955"/>
    </location>
</feature>
<evidence type="ECO:0000256" key="7">
    <source>
        <dbReference type="ARBA" id="ARBA00023065"/>
    </source>
</evidence>
<feature type="transmembrane region" description="Helical" evidence="9">
    <location>
        <begin position="1099"/>
        <end position="1117"/>
    </location>
</feature>
<dbReference type="FunCoup" id="A0A6P9A9H0">
    <property type="interactions" value="192"/>
</dbReference>
<name>A0A6P9A9H0_THRPL</name>
<feature type="compositionally biased region" description="Basic and acidic residues" evidence="10">
    <location>
        <begin position="396"/>
        <end position="407"/>
    </location>
</feature>
<feature type="compositionally biased region" description="Polar residues" evidence="10">
    <location>
        <begin position="226"/>
        <end position="249"/>
    </location>
</feature>
<dbReference type="Gene3D" id="3.40.930.10">
    <property type="entry name" value="Mannitol-specific EII, Chain A"/>
    <property type="match status" value="1"/>
</dbReference>
<feature type="compositionally biased region" description="Low complexity" evidence="10">
    <location>
        <begin position="116"/>
        <end position="126"/>
    </location>
</feature>
<feature type="compositionally biased region" description="Polar residues" evidence="10">
    <location>
        <begin position="187"/>
        <end position="197"/>
    </location>
</feature>
<feature type="transmembrane region" description="Helical" evidence="9">
    <location>
        <begin position="1362"/>
        <end position="1379"/>
    </location>
</feature>
<feature type="transmembrane region" description="Helical" evidence="9">
    <location>
        <begin position="975"/>
        <end position="1000"/>
    </location>
</feature>
<keyword evidence="6 9" id="KW-1133">Transmembrane helix</keyword>
<dbReference type="InterPro" id="IPR016152">
    <property type="entry name" value="PTrfase/Anion_transptr"/>
</dbReference>
<dbReference type="InterPro" id="IPR013769">
    <property type="entry name" value="Band3_cytoplasmic_dom"/>
</dbReference>
<feature type="transmembrane region" description="Helical" evidence="9">
    <location>
        <begin position="890"/>
        <end position="912"/>
    </location>
</feature>
<feature type="transmembrane region" description="Helical" evidence="9">
    <location>
        <begin position="1228"/>
        <end position="1244"/>
    </location>
</feature>
<keyword evidence="4" id="KW-1003">Cell membrane</keyword>
<feature type="region of interest" description="Disordered" evidence="10">
    <location>
        <begin position="1416"/>
        <end position="1436"/>
    </location>
</feature>
<feature type="domain" description="Band 3 cytoplasmic" evidence="12">
    <location>
        <begin position="470"/>
        <end position="807"/>
    </location>
</feature>
<keyword evidence="13" id="KW-1185">Reference proteome</keyword>
<feature type="compositionally biased region" description="Low complexity" evidence="10">
    <location>
        <begin position="88"/>
        <end position="107"/>
    </location>
</feature>
<keyword evidence="5 9" id="KW-0812">Transmembrane</keyword>
<evidence type="ECO:0000256" key="6">
    <source>
        <dbReference type="ARBA" id="ARBA00022989"/>
    </source>
</evidence>
<evidence type="ECO:0000256" key="3">
    <source>
        <dbReference type="ARBA" id="ARBA00022448"/>
    </source>
</evidence>
<feature type="transmembrane region" description="Helical" evidence="9">
    <location>
        <begin position="1188"/>
        <end position="1207"/>
    </location>
</feature>
<dbReference type="OrthoDB" id="1735926at2759"/>
<dbReference type="InParanoid" id="A0A6P9A9H0"/>
<evidence type="ECO:0000256" key="5">
    <source>
        <dbReference type="ARBA" id="ARBA00022692"/>
    </source>
</evidence>
<evidence type="ECO:0000256" key="9">
    <source>
        <dbReference type="RuleBase" id="RU362035"/>
    </source>
</evidence>
<dbReference type="GO" id="GO:0005886">
    <property type="term" value="C:plasma membrane"/>
    <property type="evidence" value="ECO:0007669"/>
    <property type="project" value="UniProtKB-SubCell"/>
</dbReference>
<dbReference type="FunFam" id="3.40.930.10:FF:000020">
    <property type="entry name" value="Anion exchange protein"/>
    <property type="match status" value="1"/>
</dbReference>
<comment type="subcellular location">
    <subcellularLocation>
        <location evidence="1">Cell membrane</location>
        <topology evidence="1">Multi-pass membrane protein</topology>
    </subcellularLocation>
    <subcellularLocation>
        <location evidence="9">Membrane</location>
        <topology evidence="9">Multi-pass membrane protein</topology>
    </subcellularLocation>
</comment>
<feature type="region of interest" description="Disordered" evidence="10">
    <location>
        <begin position="1"/>
        <end position="67"/>
    </location>
</feature>
<dbReference type="CTD" id="39147"/>
<dbReference type="SUPFAM" id="SSF55804">
    <property type="entry name" value="Phoshotransferase/anion transport protein"/>
    <property type="match status" value="1"/>
</dbReference>
<feature type="transmembrane region" description="Helical" evidence="9">
    <location>
        <begin position="1315"/>
        <end position="1335"/>
    </location>
</feature>
<feature type="compositionally biased region" description="Basic and acidic residues" evidence="10">
    <location>
        <begin position="661"/>
        <end position="671"/>
    </location>
</feature>
<dbReference type="FunFam" id="1.10.287.570:FF:000001">
    <property type="entry name" value="Anion exchange protein"/>
    <property type="match status" value="1"/>
</dbReference>
<dbReference type="GO" id="GO:0008509">
    <property type="term" value="F:monoatomic anion transmembrane transporter activity"/>
    <property type="evidence" value="ECO:0007669"/>
    <property type="project" value="InterPro"/>
</dbReference>
<feature type="compositionally biased region" description="Low complexity" evidence="10">
    <location>
        <begin position="329"/>
        <end position="342"/>
    </location>
</feature>
<accession>A0A6P9A9H0</accession>
<proteinExistence type="inferred from homology"/>
<feature type="region of interest" description="Disordered" evidence="10">
    <location>
        <begin position="304"/>
        <end position="374"/>
    </location>
</feature>
<keyword evidence="3 9" id="KW-0813">Transport</keyword>
<dbReference type="KEGG" id="tpal:117652988"/>
<dbReference type="GO" id="GO:0051453">
    <property type="term" value="P:regulation of intracellular pH"/>
    <property type="evidence" value="ECO:0007669"/>
    <property type="project" value="TreeGrafter"/>
</dbReference>
<feature type="compositionally biased region" description="Low complexity" evidence="10">
    <location>
        <begin position="158"/>
        <end position="186"/>
    </location>
</feature>
<feature type="compositionally biased region" description="Polar residues" evidence="10">
    <location>
        <begin position="650"/>
        <end position="660"/>
    </location>
</feature>
<evidence type="ECO:0000256" key="4">
    <source>
        <dbReference type="ARBA" id="ARBA00022475"/>
    </source>
</evidence>
<sequence length="1436" mass="158891">MSAGRSSGPGPGPGPGGSQGTPATPKGAQSVFATPARRPALRTKKLSLLGFDRSHGPDYDPDAPTLDEEMEKVFAMGSSDKFSLARLSVSGPPSASSPAPEPDAAPAFGAHDDGYDAAVAGPGPAARRFQEEDLSFRRKSYQHTHSPLKPMRLHSRSRSGSGSMRRQLASSSASSPRPSISESGDSLTASAPSTATPSEDAAAAREHPLATLPRDALLGERDPLSPSASLQSQHSRESQGSVDTETTLPAGSLKDEVVDDDPDFELERRDSVSEALLSERAAMYQDLGSPDALKRVQFHIGGIAEEQAGARTDEEDNGVDSTPEHRDPASASATDPDAASTPQASSPKDDRRSKRKQRHHHHHHHHHHHRFRKFSLQEDLEWRKRSGAEFPASQQAERRRASVHPEEAATLHEMDLEKLTSHRFDDVKGMRRFKILHQGSPAGHGNAQPHAALPGDRLGFGKRVFDHTPHEVFVQLDELCGEGEDREWKETARWIKYEEHVEEGADRWGRPHVASLSFHSLLNLRRCLETGVVMLDCEEHDLPGVAYRVVEQMVISELIRPKDRVTVMRALLLRHRHVNEHERFRFGMKKASVSYTSLQSLAAAAEAGRCPICAEPDDCESYYYRASSYNLHDDKKPRIIPSQTNINSAVKDGCNNSSNHSDGKHKDSLVIDMKEETTYSSSTEDLNRKGTNETIFKRIPVGAEATTVLVGSVDFLEQPTIAFVRLSEGALMPTITEVSIPVRFVFILLGPINADMDYHEIGRSLSTLMANKQFHQIAYKAEHRTELLSAINDFLDCSIVLPPGDWERQDLIPFDDIKAKSDAIRRRKTNKYLETDDAQKALLELAAKKALRPDPLRRTKRPWGGLVNDLKRRYPYYWSDFKDGMNLQTIAAAIFMYFAALSASITFGGLMADKTQNMIGISETLVATSVAGVMFALMSGQPLVIVGATGPLLLFDESLFNMCTAYGIEYLTMRVYIGIWLFIIAFLVSCVEGSVFVKVFTRFTEEIFASLICIIYIVESVMKLFKIYEIHPLMSLDDYCEGSGKYVFGTWAGAENATGSHDYEDAFAGAKAVVMNTNVSVAKGYPSVREGPVKNQPNTALFCTILALGTFFIAYYLRRFRNSKFLGRSARRALGDFGVPIAIIAMVLLDYLIPGTYTEKLKVPAGLSPTNPDIRGWIISPVGREGPIAWWVMFACAVPALLIYILLFMETHISELIIDKEERKLQKGSGFHLDIVLICILNMGCGFMGAPWVCAATVRSVAHVSAVTVMSRTHAPGDKPHIIEVKEQRLSSLLVATMVGLSVLMSPLLRLVPMSVLFGVFLYMGISSIAGIQFFDRLKLFFMPVKHHTSISYVRRVATAKMHLYTLIQLLCLVALWVVKSTQLSLAFPFFLLLMVPLRAQLSRVFTPIELRALDSSKPDDDDDEPDFYAEAPLPV</sequence>
<feature type="region of interest" description="Disordered" evidence="10">
    <location>
        <begin position="650"/>
        <end position="671"/>
    </location>
</feature>
<protein>
    <recommendedName>
        <fullName evidence="9">Anion exchange protein</fullName>
    </recommendedName>
</protein>